<dbReference type="PANTHER" id="PTHR30238">
    <property type="entry name" value="MEMBRANE BOUND PREDICTED REDOX MODULATOR"/>
    <property type="match status" value="1"/>
</dbReference>
<dbReference type="RefSeq" id="WP_079569576.1">
    <property type="nucleotide sequence ID" value="NZ_LT670818.1"/>
</dbReference>
<dbReference type="OrthoDB" id="9805314at2"/>
<evidence type="ECO:0000313" key="7">
    <source>
        <dbReference type="EMBL" id="SHH26571.1"/>
    </source>
</evidence>
<feature type="transmembrane region" description="Helical" evidence="6">
    <location>
        <begin position="125"/>
        <end position="151"/>
    </location>
</feature>
<accession>A0A1M5RK08</accession>
<keyword evidence="4 6" id="KW-1133">Transmembrane helix</keyword>
<feature type="transmembrane region" description="Helical" evidence="6">
    <location>
        <begin position="12"/>
        <end position="37"/>
    </location>
</feature>
<dbReference type="InterPro" id="IPR005496">
    <property type="entry name" value="Integral_membrane_TerC"/>
</dbReference>
<organism evidence="7 8">
    <name type="scientific">Bradyrhizobium erythrophlei</name>
    <dbReference type="NCBI Taxonomy" id="1437360"/>
    <lineage>
        <taxon>Bacteria</taxon>
        <taxon>Pseudomonadati</taxon>
        <taxon>Pseudomonadota</taxon>
        <taxon>Alphaproteobacteria</taxon>
        <taxon>Hyphomicrobiales</taxon>
        <taxon>Nitrobacteraceae</taxon>
        <taxon>Bradyrhizobium</taxon>
    </lineage>
</organism>
<reference evidence="7 8" key="1">
    <citation type="submission" date="2016-11" db="EMBL/GenBank/DDBJ databases">
        <authorList>
            <person name="Jaros S."/>
            <person name="Januszkiewicz K."/>
            <person name="Wedrychowicz H."/>
        </authorList>
    </citation>
    <scope>NUCLEOTIDE SEQUENCE [LARGE SCALE GENOMIC DNA]</scope>
    <source>
        <strain evidence="7 8">GAS242</strain>
    </source>
</reference>
<feature type="transmembrane region" description="Helical" evidence="6">
    <location>
        <begin position="49"/>
        <end position="72"/>
    </location>
</feature>
<feature type="transmembrane region" description="Helical" evidence="6">
    <location>
        <begin position="214"/>
        <end position="232"/>
    </location>
</feature>
<evidence type="ECO:0000256" key="4">
    <source>
        <dbReference type="ARBA" id="ARBA00022989"/>
    </source>
</evidence>
<evidence type="ECO:0000256" key="3">
    <source>
        <dbReference type="ARBA" id="ARBA00022692"/>
    </source>
</evidence>
<evidence type="ECO:0000256" key="5">
    <source>
        <dbReference type="ARBA" id="ARBA00023136"/>
    </source>
</evidence>
<sequence length="241" mass="26263">MIELWTSPEAWAALLTLTALEIVLGIDNVIFLSVIVSRIPAKQAKRARQIGLALALVFRILVLSLLVWLIGLTRDVFTLRGIGFSWRDIILIGGGLFLIAKATHEIHAEVEAADDENAGATGGGAFFWVIVQIIIIDIVFSLDSIITAIGMAQDLEIMIAAVVIACIIMYVSSGPVARFVAEHPTTKMLALAFLVLIGVALVADGFKFHIPRSYIYFAIAFSAAVEFFNVLARRNRKKAIN</sequence>
<keyword evidence="3 6" id="KW-0812">Transmembrane</keyword>
<comment type="subcellular location">
    <subcellularLocation>
        <location evidence="1">Membrane</location>
        <topology evidence="1">Multi-pass membrane protein</topology>
    </subcellularLocation>
</comment>
<feature type="transmembrane region" description="Helical" evidence="6">
    <location>
        <begin position="189"/>
        <end position="208"/>
    </location>
</feature>
<evidence type="ECO:0000256" key="2">
    <source>
        <dbReference type="ARBA" id="ARBA00007511"/>
    </source>
</evidence>
<comment type="similarity">
    <text evidence="2">Belongs to the TerC family.</text>
</comment>
<feature type="transmembrane region" description="Helical" evidence="6">
    <location>
        <begin position="157"/>
        <end position="177"/>
    </location>
</feature>
<dbReference type="Proteomes" id="UP000190675">
    <property type="component" value="Chromosome I"/>
</dbReference>
<proteinExistence type="inferred from homology"/>
<name>A0A1M5RK08_9BRAD</name>
<dbReference type="GO" id="GO:0016020">
    <property type="term" value="C:membrane"/>
    <property type="evidence" value="ECO:0007669"/>
    <property type="project" value="UniProtKB-SubCell"/>
</dbReference>
<dbReference type="AlphaFoldDB" id="A0A1M5RK08"/>
<evidence type="ECO:0000256" key="1">
    <source>
        <dbReference type="ARBA" id="ARBA00004141"/>
    </source>
</evidence>
<dbReference type="Pfam" id="PF03741">
    <property type="entry name" value="TerC"/>
    <property type="match status" value="1"/>
</dbReference>
<protein>
    <submittedName>
        <fullName evidence="7">Membrane protein TerC, possibly involved in tellurium resistance</fullName>
    </submittedName>
</protein>
<gene>
    <name evidence="7" type="ORF">SAMN05444169_6612</name>
</gene>
<feature type="transmembrane region" description="Helical" evidence="6">
    <location>
        <begin position="84"/>
        <end position="104"/>
    </location>
</feature>
<evidence type="ECO:0000313" key="8">
    <source>
        <dbReference type="Proteomes" id="UP000190675"/>
    </source>
</evidence>
<dbReference type="EMBL" id="LT670818">
    <property type="protein sequence ID" value="SHH26571.1"/>
    <property type="molecule type" value="Genomic_DNA"/>
</dbReference>
<dbReference type="PANTHER" id="PTHR30238:SF4">
    <property type="entry name" value="SLL1022 PROTEIN"/>
    <property type="match status" value="1"/>
</dbReference>
<evidence type="ECO:0000256" key="6">
    <source>
        <dbReference type="SAM" id="Phobius"/>
    </source>
</evidence>
<keyword evidence="5 6" id="KW-0472">Membrane</keyword>